<protein>
    <recommendedName>
        <fullName evidence="1">Sacsin/Nov domain-containing protein</fullName>
    </recommendedName>
</protein>
<dbReference type="KEGG" id="dcr:108196014"/>
<evidence type="ECO:0000259" key="1">
    <source>
        <dbReference type="Pfam" id="PF25794"/>
    </source>
</evidence>
<evidence type="ECO:0000313" key="3">
    <source>
        <dbReference type="Proteomes" id="UP000077755"/>
    </source>
</evidence>
<dbReference type="InterPro" id="IPR058210">
    <property type="entry name" value="SACS/Nov_dom"/>
</dbReference>
<feature type="domain" description="Sacsin/Nov" evidence="1">
    <location>
        <begin position="41"/>
        <end position="143"/>
    </location>
</feature>
<dbReference type="InterPro" id="IPR036890">
    <property type="entry name" value="HATPase_C_sf"/>
</dbReference>
<dbReference type="Proteomes" id="UP000077755">
    <property type="component" value="Chromosome 7"/>
</dbReference>
<sequence length="1711" mass="194601">MATPREHIEEIRKTKFSIGGDPNPLTEDLHQAVMNLSGELYAKDVHFLMELIQNAEDNEYPEGVDPSLEFVVTSRDITATGAPATLLIFNNERGFTPRNIESICSVGRSTKKGNRRRGYIGEKGIGFKSVFLITAQPYIFSNGYQIRFTEGPCPHCNVGYIVPEWVETNPTLSVIESIHGIGTALPTTTIILPLKADKVKPVKNQLSNIHPEILLFLTKIKRLSVREDNEDSKLNTVSAISISSETNFVTRKNIDAESYMLHLSADDTGDDDLEKECGYHMWRQRFPVKKDHKVERRMEVEEWVITLAFPSGKRLLRGMQSPGIYAFLPTEMVTNFPFIIQADFILASSRENILLDNKWNKGILDCVSTAFISAFTSLVKDTEAPISTLPRMFGFLPVNKGPYTELNAVRESIKQKILNQSIVPCESYSEQRFFHKPCEVGGVLPAFWNILDKARGQGVALDNISSHGTYILSSSFDKKEYDQILEFMGVEFVGNDWYAKCIQSSNIILGVSEDVYLELLLFVAENWKSSFYSTNMKNASILKYVDIHGTVSLTSVGEVSQYSGGKLFKSTEDRYASWLINWSREFRGATDHLFMPISTQQAIGLLSKKRILLDWLSDQANVKAVSVYDYALLLNRLISNDKELAIAYCHFVYHTFAKKYMSEQNVKEICGSMPLVDSYGRMMGQRRHVLLPANGSNWVELIGTNPWRTEGYVELGKDYLQPASYVGIHTANRELISFLKTYVPAFDIPNISPPDAVIPTMSAPLTRKNVFLLLDWIRYLRRKGINIPQKFLSCIKEGSWLKISLNGSSSYRPPSQSFMFSSSGAHILQRESELVDIPEVDMQFYGQKIMDYREELRVVGVMFEVNEACRFIGNQLMSIAASSNLSRDNVLSILKFIKFLRLKLLSPAEFINSIKGGRWLRTNQGDRSPDESVLYNEEWKAAKEVSNIPLIDEVYYGANLMSYKVELGLIGVRVNFDGNYQLVSDNLKSSHCLSSLSADALYLILNCLRHLRSTSNLVHALKDKKCIKTNGGFKSPAECYLPDSEWGCLLQVFSCFPLIDENFYGSKILSFKSELKQIGLVVDLDEASKKFEDVFRKQASLHSIGKDNVLALLQYYKKPKSSTFPSNLKKCIREVKWLRTRLGDYRVPADCILYSQCWKSISSISLLPFIDDSDTHYGATIHEYEKELKSMGVVSSFKDGAHFVVNGLYLPQDSSSITPENVYSLLDCIRNYKPENHKLENQELFPSTFVEKIGRKWLKTYSGFNTPKRCLLFSPDWARLLERSDGPFLDEDFYGSRITEYKNELRSLGVIVDVRNGCSLMADYLDFHSSFTTVSRIYNYLFEFNWKPDDEDNKRIWVPSGTDNGQWVSSEDCVIHDKNGLLGARLHVLEKHYKDNKLLMFFSLTYGVKLNPSIDDYCEIWKSWEASGHQLTHEEACAFWEFVIKNWSSRNGEILAQRLLKLPVYSGSSPINLVNKHDVFIADDLQLKDLFERSSLGSLFVWYPQPSMKSLPRTKLLEIYSKIGVRNISESVQQELSEVDAVNLKQLKLKEVFIGKGLLRLILGFLADVSPKMEVDVRHDIVRPLLDVTVLEAGGKITMRHTLSLSSGETLNVEARQMLRWEKQISKLFVQKLDKDGGPKTTIEYASHFSEVVAGGLIWENEDHTRQLADLIKLGFLVEFNEEAIMYLMKTKNLQTFLEDEALLSATFPDE</sequence>
<gene>
    <name evidence="2" type="ORF">DCAR_0730125</name>
</gene>
<accession>A0AAF1BBY8</accession>
<organism evidence="2 3">
    <name type="scientific">Daucus carota subsp. sativus</name>
    <name type="common">Carrot</name>
    <dbReference type="NCBI Taxonomy" id="79200"/>
    <lineage>
        <taxon>Eukaryota</taxon>
        <taxon>Viridiplantae</taxon>
        <taxon>Streptophyta</taxon>
        <taxon>Embryophyta</taxon>
        <taxon>Tracheophyta</taxon>
        <taxon>Spermatophyta</taxon>
        <taxon>Magnoliopsida</taxon>
        <taxon>eudicotyledons</taxon>
        <taxon>Gunneridae</taxon>
        <taxon>Pentapetalae</taxon>
        <taxon>asterids</taxon>
        <taxon>campanulids</taxon>
        <taxon>Apiales</taxon>
        <taxon>Apiaceae</taxon>
        <taxon>Apioideae</taxon>
        <taxon>Scandiceae</taxon>
        <taxon>Daucinae</taxon>
        <taxon>Daucus</taxon>
        <taxon>Daucus sect. Daucus</taxon>
    </lineage>
</organism>
<name>A0AAF1BBY8_DAUCS</name>
<dbReference type="InterPro" id="IPR052957">
    <property type="entry name" value="Auxin_embryo_med"/>
</dbReference>
<keyword evidence="3" id="KW-1185">Reference proteome</keyword>
<dbReference type="SUPFAM" id="SSF55874">
    <property type="entry name" value="ATPase domain of HSP90 chaperone/DNA topoisomerase II/histidine kinase"/>
    <property type="match status" value="1"/>
</dbReference>
<dbReference type="EMBL" id="CP093349">
    <property type="protein sequence ID" value="WOH10656.1"/>
    <property type="molecule type" value="Genomic_DNA"/>
</dbReference>
<proteinExistence type="predicted"/>
<dbReference type="PANTHER" id="PTHR32387">
    <property type="entry name" value="WU:FJ29H11"/>
    <property type="match status" value="1"/>
</dbReference>
<dbReference type="Pfam" id="PF25794">
    <property type="entry name" value="SACS"/>
    <property type="match status" value="1"/>
</dbReference>
<dbReference type="Gene3D" id="3.30.565.10">
    <property type="entry name" value="Histidine kinase-like ATPase, C-terminal domain"/>
    <property type="match status" value="1"/>
</dbReference>
<dbReference type="PANTHER" id="PTHR32387:SF3">
    <property type="entry name" value="ATP_DNA BINDING PROTEIN"/>
    <property type="match status" value="1"/>
</dbReference>
<reference evidence="2" key="2">
    <citation type="submission" date="2022-03" db="EMBL/GenBank/DDBJ databases">
        <title>Draft title - Genomic analysis of global carrot germplasm unveils the trajectory of domestication and the origin of high carotenoid orange carrot.</title>
        <authorList>
            <person name="Iorizzo M."/>
            <person name="Ellison S."/>
            <person name="Senalik D."/>
            <person name="Macko-Podgorni A."/>
            <person name="Grzebelus D."/>
            <person name="Bostan H."/>
            <person name="Rolling W."/>
            <person name="Curaba J."/>
            <person name="Simon P."/>
        </authorList>
    </citation>
    <scope>NUCLEOTIDE SEQUENCE</scope>
    <source>
        <tissue evidence="2">Leaf</tissue>
    </source>
</reference>
<reference evidence="2" key="1">
    <citation type="journal article" date="2016" name="Nat. Genet.">
        <title>A high-quality carrot genome assembly provides new insights into carotenoid accumulation and asterid genome evolution.</title>
        <authorList>
            <person name="Iorizzo M."/>
            <person name="Ellison S."/>
            <person name="Senalik D."/>
            <person name="Zeng P."/>
            <person name="Satapoomin P."/>
            <person name="Huang J."/>
            <person name="Bowman M."/>
            <person name="Iovene M."/>
            <person name="Sanseverino W."/>
            <person name="Cavagnaro P."/>
            <person name="Yildiz M."/>
            <person name="Macko-Podgorni A."/>
            <person name="Moranska E."/>
            <person name="Grzebelus E."/>
            <person name="Grzebelus D."/>
            <person name="Ashrafi H."/>
            <person name="Zheng Z."/>
            <person name="Cheng S."/>
            <person name="Spooner D."/>
            <person name="Van Deynze A."/>
            <person name="Simon P."/>
        </authorList>
    </citation>
    <scope>NUCLEOTIDE SEQUENCE</scope>
    <source>
        <tissue evidence="2">Leaf</tissue>
    </source>
</reference>
<dbReference type="NCBIfam" id="NF047352">
    <property type="entry name" value="P_loop_sacsin"/>
    <property type="match status" value="1"/>
</dbReference>
<evidence type="ECO:0000313" key="2">
    <source>
        <dbReference type="EMBL" id="WOH10656.1"/>
    </source>
</evidence>